<comment type="caution">
    <text evidence="2">The sequence shown here is derived from an EMBL/GenBank/DDBJ whole genome shotgun (WGS) entry which is preliminary data.</text>
</comment>
<gene>
    <name evidence="2" type="ORF">EG028_05720</name>
</gene>
<reference evidence="3" key="1">
    <citation type="submission" date="2018-11" db="EMBL/GenBank/DDBJ databases">
        <title>Chitinophaga lutea sp.nov., isolate from arsenic contaminated soil.</title>
        <authorList>
            <person name="Zong Y."/>
        </authorList>
    </citation>
    <scope>NUCLEOTIDE SEQUENCE [LARGE SCALE GENOMIC DNA]</scope>
    <source>
        <strain evidence="3">YLT18</strain>
    </source>
</reference>
<evidence type="ECO:0000313" key="2">
    <source>
        <dbReference type="EMBL" id="RPD42663.1"/>
    </source>
</evidence>
<keyword evidence="1" id="KW-0812">Transmembrane</keyword>
<name>A0A3N4N4W5_9BACT</name>
<keyword evidence="3" id="KW-1185">Reference proteome</keyword>
<dbReference type="AlphaFoldDB" id="A0A3N4N4W5"/>
<keyword evidence="1" id="KW-0472">Membrane</keyword>
<accession>A0A3N4N4W5</accession>
<keyword evidence="1" id="KW-1133">Transmembrane helix</keyword>
<dbReference type="EMBL" id="RMBX01000002">
    <property type="protein sequence ID" value="RPD42663.1"/>
    <property type="molecule type" value="Genomic_DNA"/>
</dbReference>
<feature type="transmembrane region" description="Helical" evidence="1">
    <location>
        <begin position="17"/>
        <end position="36"/>
    </location>
</feature>
<evidence type="ECO:0000256" key="1">
    <source>
        <dbReference type="SAM" id="Phobius"/>
    </source>
</evidence>
<proteinExistence type="predicted"/>
<evidence type="ECO:0000313" key="3">
    <source>
        <dbReference type="Proteomes" id="UP000279089"/>
    </source>
</evidence>
<dbReference type="Proteomes" id="UP000279089">
    <property type="component" value="Unassembled WGS sequence"/>
</dbReference>
<dbReference type="RefSeq" id="WP_120515192.1">
    <property type="nucleotide sequence ID" value="NZ_QXZY01000003.1"/>
</dbReference>
<organism evidence="2 3">
    <name type="scientific">Chitinophaga barathri</name>
    <dbReference type="NCBI Taxonomy" id="1647451"/>
    <lineage>
        <taxon>Bacteria</taxon>
        <taxon>Pseudomonadati</taxon>
        <taxon>Bacteroidota</taxon>
        <taxon>Chitinophagia</taxon>
        <taxon>Chitinophagales</taxon>
        <taxon>Chitinophagaceae</taxon>
        <taxon>Chitinophaga</taxon>
    </lineage>
</organism>
<protein>
    <submittedName>
        <fullName evidence="2">Uncharacterized protein</fullName>
    </submittedName>
</protein>
<sequence length="161" mass="18862">MTETYTYEVPKEFPPEAIALVVLYVIVALLIVRVLLRHKETNQSLYEEGMLKALRKQTNTVTKVRELTVLLCVEYNPENYAYLKKRLTDPEETEEGEYTFTVTKSAYNLFLCEFFDQHGQYCRVLVSEHYESNFRPKLLDLFRYGPQVPFSVKVGSDRSLN</sequence>